<evidence type="ECO:0000256" key="1">
    <source>
        <dbReference type="ARBA" id="ARBA00022692"/>
    </source>
</evidence>
<proteinExistence type="predicted"/>
<feature type="transmembrane region" description="Helical" evidence="3">
    <location>
        <begin position="12"/>
        <end position="34"/>
    </location>
</feature>
<dbReference type="Proteomes" id="UP000284177">
    <property type="component" value="Unassembled WGS sequence"/>
</dbReference>
<dbReference type="RefSeq" id="WP_120168457.1">
    <property type="nucleotide sequence ID" value="NZ_MCIB01000010.1"/>
</dbReference>
<protein>
    <recommendedName>
        <fullName evidence="6">ECF transporter S component</fullName>
    </recommendedName>
</protein>
<dbReference type="PANTHER" id="PTHR37815:SF3">
    <property type="entry name" value="UPF0397 PROTEIN SPR0429"/>
    <property type="match status" value="1"/>
</dbReference>
<evidence type="ECO:0000256" key="2">
    <source>
        <dbReference type="ARBA" id="ARBA00022989"/>
    </source>
</evidence>
<dbReference type="Pfam" id="PF07155">
    <property type="entry name" value="ECF-ribofla_trS"/>
    <property type="match status" value="2"/>
</dbReference>
<feature type="transmembrane region" description="Helical" evidence="3">
    <location>
        <begin position="46"/>
        <end position="69"/>
    </location>
</feature>
<dbReference type="GO" id="GO:0016020">
    <property type="term" value="C:membrane"/>
    <property type="evidence" value="ECO:0007669"/>
    <property type="project" value="InterPro"/>
</dbReference>
<evidence type="ECO:0000313" key="4">
    <source>
        <dbReference type="EMBL" id="RKD32584.1"/>
    </source>
</evidence>
<feature type="transmembrane region" description="Helical" evidence="3">
    <location>
        <begin position="108"/>
        <end position="127"/>
    </location>
</feature>
<accession>A0A419T4W4</accession>
<feature type="transmembrane region" description="Helical" evidence="3">
    <location>
        <begin position="230"/>
        <end position="254"/>
    </location>
</feature>
<dbReference type="PANTHER" id="PTHR37815">
    <property type="entry name" value="UPF0397 PROTEIN BC_2624-RELATED"/>
    <property type="match status" value="1"/>
</dbReference>
<comment type="caution">
    <text evidence="4">The sequence shown here is derived from an EMBL/GenBank/DDBJ whole genome shotgun (WGS) entry which is preliminary data.</text>
</comment>
<sequence>MNRYNTTRNLSYSGLMMALVFVATAIVPQVPIPFTKGYIHTGDSMIFVAAIMLGWRYGAVVAGLGSALADLFLGFSHWAIPTLIIKGIMGGIVGFVANDLKNPKHNKIKNILTYLLGVVWIVLAFYLKKLLNNKLGNVVNSDLAKSLISEFNLKNSQELLNLINHVENVLFSSIIVIPIVIIILAIILNKKDKEIFSVKTLMGMTLAGLWMVIGYYFAGGVLTGNMIVPIFSIPANILQFVGGGIIAFPIIIGLKRTKYYQSIKEKS</sequence>
<keyword evidence="1 3" id="KW-0812">Transmembrane</keyword>
<keyword evidence="3" id="KW-0472">Membrane</keyword>
<dbReference type="Gene3D" id="1.10.1760.20">
    <property type="match status" value="1"/>
</dbReference>
<keyword evidence="2 3" id="KW-1133">Transmembrane helix</keyword>
<evidence type="ECO:0008006" key="6">
    <source>
        <dbReference type="Google" id="ProtNLM"/>
    </source>
</evidence>
<feature type="transmembrane region" description="Helical" evidence="3">
    <location>
        <begin position="169"/>
        <end position="188"/>
    </location>
</feature>
<reference evidence="4 5" key="1">
    <citation type="submission" date="2016-08" db="EMBL/GenBank/DDBJ databases">
        <title>Novel Firmicutes and Novel Genomes.</title>
        <authorList>
            <person name="Poppleton D.I."/>
            <person name="Gribaldo S."/>
        </authorList>
    </citation>
    <scope>NUCLEOTIDE SEQUENCE [LARGE SCALE GENOMIC DNA]</scope>
    <source>
        <strain evidence="4 5">CTT3</strain>
    </source>
</reference>
<gene>
    <name evidence="4" type="ORF">BET03_10945</name>
</gene>
<feature type="transmembrane region" description="Helical" evidence="3">
    <location>
        <begin position="200"/>
        <end position="218"/>
    </location>
</feature>
<dbReference type="OrthoDB" id="411368at2"/>
<organism evidence="4 5">
    <name type="scientific">Thermohalobacter berrensis</name>
    <dbReference type="NCBI Taxonomy" id="99594"/>
    <lineage>
        <taxon>Bacteria</taxon>
        <taxon>Bacillati</taxon>
        <taxon>Bacillota</taxon>
        <taxon>Tissierellia</taxon>
        <taxon>Tissierellales</taxon>
        <taxon>Thermohalobacteraceae</taxon>
        <taxon>Thermohalobacter</taxon>
    </lineage>
</organism>
<dbReference type="InterPro" id="IPR009825">
    <property type="entry name" value="ECF_substrate-spec-like"/>
</dbReference>
<keyword evidence="5" id="KW-1185">Reference proteome</keyword>
<evidence type="ECO:0000313" key="5">
    <source>
        <dbReference type="Proteomes" id="UP000284177"/>
    </source>
</evidence>
<evidence type="ECO:0000256" key="3">
    <source>
        <dbReference type="SAM" id="Phobius"/>
    </source>
</evidence>
<dbReference type="EMBL" id="MCIB01000010">
    <property type="protein sequence ID" value="RKD32584.1"/>
    <property type="molecule type" value="Genomic_DNA"/>
</dbReference>
<dbReference type="AlphaFoldDB" id="A0A419T4W4"/>
<feature type="transmembrane region" description="Helical" evidence="3">
    <location>
        <begin position="75"/>
        <end position="96"/>
    </location>
</feature>
<name>A0A419T4W4_9FIRM</name>